<dbReference type="PANTHER" id="PTHR48056:SF23">
    <property type="entry name" value="PROTEIN KINASE DOMAIN-CONTAINING PROTEIN"/>
    <property type="match status" value="1"/>
</dbReference>
<feature type="binding site" evidence="8">
    <location>
        <position position="393"/>
    </location>
    <ligand>
        <name>ATP</name>
        <dbReference type="ChEBI" id="CHEBI:30616"/>
    </ligand>
</feature>
<evidence type="ECO:0000259" key="9">
    <source>
        <dbReference type="PROSITE" id="PS50011"/>
    </source>
</evidence>
<dbReference type="PROSITE" id="PS50011">
    <property type="entry name" value="PROTEIN_KINASE_DOM"/>
    <property type="match status" value="1"/>
</dbReference>
<dbReference type="InterPro" id="IPR003591">
    <property type="entry name" value="Leu-rich_rpt_typical-subtyp"/>
</dbReference>
<dbReference type="SUPFAM" id="SSF52058">
    <property type="entry name" value="L domain-like"/>
    <property type="match status" value="1"/>
</dbReference>
<feature type="domain" description="Protein kinase" evidence="9">
    <location>
        <begin position="365"/>
        <end position="640"/>
    </location>
</feature>
<dbReference type="InterPro" id="IPR008266">
    <property type="entry name" value="Tyr_kinase_AS"/>
</dbReference>
<dbReference type="EMBL" id="JASCZI010182035">
    <property type="protein sequence ID" value="MED6186826.1"/>
    <property type="molecule type" value="Genomic_DNA"/>
</dbReference>
<dbReference type="SUPFAM" id="SSF50370">
    <property type="entry name" value="Ricin B-like lectins"/>
    <property type="match status" value="1"/>
</dbReference>
<dbReference type="InterPro" id="IPR050647">
    <property type="entry name" value="Plant_LRR-RLKs"/>
</dbReference>
<keyword evidence="8" id="KW-0067">ATP-binding</keyword>
<evidence type="ECO:0000256" key="1">
    <source>
        <dbReference type="ARBA" id="ARBA00004370"/>
    </source>
</evidence>
<proteinExistence type="predicted"/>
<dbReference type="Gene3D" id="3.80.10.10">
    <property type="entry name" value="Ribonuclease Inhibitor"/>
    <property type="match status" value="2"/>
</dbReference>
<dbReference type="PRINTS" id="PR00019">
    <property type="entry name" value="LEURICHRPT"/>
</dbReference>
<dbReference type="Pfam" id="PF00069">
    <property type="entry name" value="Pkinase"/>
    <property type="match status" value="1"/>
</dbReference>
<dbReference type="Gene3D" id="1.10.510.10">
    <property type="entry name" value="Transferase(Phosphotransferase) domain 1"/>
    <property type="match status" value="1"/>
</dbReference>
<evidence type="ECO:0000313" key="11">
    <source>
        <dbReference type="Proteomes" id="UP001341840"/>
    </source>
</evidence>
<dbReference type="InterPro" id="IPR011009">
    <property type="entry name" value="Kinase-like_dom_sf"/>
</dbReference>
<dbReference type="Pfam" id="PF00560">
    <property type="entry name" value="LRR_1"/>
    <property type="match status" value="3"/>
</dbReference>
<dbReference type="Gene3D" id="3.30.200.20">
    <property type="entry name" value="Phosphorylase Kinase, domain 1"/>
    <property type="match status" value="1"/>
</dbReference>
<evidence type="ECO:0000256" key="8">
    <source>
        <dbReference type="PROSITE-ProRule" id="PRU10141"/>
    </source>
</evidence>
<keyword evidence="8" id="KW-0547">Nucleotide-binding</keyword>
<organism evidence="10 11">
    <name type="scientific">Stylosanthes scabra</name>
    <dbReference type="NCBI Taxonomy" id="79078"/>
    <lineage>
        <taxon>Eukaryota</taxon>
        <taxon>Viridiplantae</taxon>
        <taxon>Streptophyta</taxon>
        <taxon>Embryophyta</taxon>
        <taxon>Tracheophyta</taxon>
        <taxon>Spermatophyta</taxon>
        <taxon>Magnoliopsida</taxon>
        <taxon>eudicotyledons</taxon>
        <taxon>Gunneridae</taxon>
        <taxon>Pentapetalae</taxon>
        <taxon>rosids</taxon>
        <taxon>fabids</taxon>
        <taxon>Fabales</taxon>
        <taxon>Fabaceae</taxon>
        <taxon>Papilionoideae</taxon>
        <taxon>50 kb inversion clade</taxon>
        <taxon>dalbergioids sensu lato</taxon>
        <taxon>Dalbergieae</taxon>
        <taxon>Pterocarpus clade</taxon>
        <taxon>Stylosanthes</taxon>
    </lineage>
</organism>
<evidence type="ECO:0000256" key="5">
    <source>
        <dbReference type="ARBA" id="ARBA00022989"/>
    </source>
</evidence>
<dbReference type="InterPro" id="IPR000719">
    <property type="entry name" value="Prot_kinase_dom"/>
</dbReference>
<evidence type="ECO:0000256" key="4">
    <source>
        <dbReference type="ARBA" id="ARBA00022737"/>
    </source>
</evidence>
<dbReference type="InterPro" id="IPR035992">
    <property type="entry name" value="Ricin_B-like_lectins"/>
</dbReference>
<gene>
    <name evidence="10" type="ORF">PIB30_070416</name>
</gene>
<dbReference type="Gene3D" id="2.80.10.50">
    <property type="match status" value="1"/>
</dbReference>
<dbReference type="PROSITE" id="PS00109">
    <property type="entry name" value="PROTEIN_KINASE_TYR"/>
    <property type="match status" value="1"/>
</dbReference>
<dbReference type="InterPro" id="IPR032675">
    <property type="entry name" value="LRR_dom_sf"/>
</dbReference>
<dbReference type="InterPro" id="IPR017441">
    <property type="entry name" value="Protein_kinase_ATP_BS"/>
</dbReference>
<dbReference type="PROSITE" id="PS51450">
    <property type="entry name" value="LRR"/>
    <property type="match status" value="1"/>
</dbReference>
<dbReference type="SUPFAM" id="SSF56112">
    <property type="entry name" value="Protein kinase-like (PK-like)"/>
    <property type="match status" value="1"/>
</dbReference>
<keyword evidence="5" id="KW-1133">Transmembrane helix</keyword>
<dbReference type="Pfam" id="PF13855">
    <property type="entry name" value="LRR_8"/>
    <property type="match status" value="1"/>
</dbReference>
<protein>
    <recommendedName>
        <fullName evidence="9">Protein kinase domain-containing protein</fullName>
    </recommendedName>
</protein>
<dbReference type="PROSITE" id="PS00107">
    <property type="entry name" value="PROTEIN_KINASE_ATP"/>
    <property type="match status" value="1"/>
</dbReference>
<evidence type="ECO:0000256" key="6">
    <source>
        <dbReference type="ARBA" id="ARBA00023136"/>
    </source>
</evidence>
<name>A0ABU6WLU6_9FABA</name>
<evidence type="ECO:0000256" key="7">
    <source>
        <dbReference type="ARBA" id="ARBA00023180"/>
    </source>
</evidence>
<keyword evidence="4" id="KW-0677">Repeat</keyword>
<dbReference type="SMART" id="SM00369">
    <property type="entry name" value="LRR_TYP"/>
    <property type="match status" value="5"/>
</dbReference>
<keyword evidence="7" id="KW-0325">Glycoprotein</keyword>
<keyword evidence="6" id="KW-0472">Membrane</keyword>
<accession>A0ABU6WLU6</accession>
<reference evidence="10 11" key="1">
    <citation type="journal article" date="2023" name="Plants (Basel)">
        <title>Bridging the Gap: Combining Genomics and Transcriptomics Approaches to Understand Stylosanthes scabra, an Orphan Legume from the Brazilian Caatinga.</title>
        <authorList>
            <person name="Ferreira-Neto J.R.C."/>
            <person name="da Silva M.D."/>
            <person name="Binneck E."/>
            <person name="de Melo N.F."/>
            <person name="da Silva R.H."/>
            <person name="de Melo A.L.T.M."/>
            <person name="Pandolfi V."/>
            <person name="Bustamante F.O."/>
            <person name="Brasileiro-Vidal A.C."/>
            <person name="Benko-Iseppon A.M."/>
        </authorList>
    </citation>
    <scope>NUCLEOTIDE SEQUENCE [LARGE SCALE GENOMIC DNA]</scope>
    <source>
        <tissue evidence="10">Leaves</tissue>
    </source>
</reference>
<keyword evidence="3" id="KW-0812">Transmembrane</keyword>
<comment type="subcellular location">
    <subcellularLocation>
        <location evidence="1">Membrane</location>
    </subcellularLocation>
</comment>
<evidence type="ECO:0000256" key="3">
    <source>
        <dbReference type="ARBA" id="ARBA00022692"/>
    </source>
</evidence>
<keyword evidence="11" id="KW-1185">Reference proteome</keyword>
<dbReference type="Proteomes" id="UP001341840">
    <property type="component" value="Unassembled WGS sequence"/>
</dbReference>
<comment type="caution">
    <text evidence="10">The sequence shown here is derived from an EMBL/GenBank/DDBJ whole genome shotgun (WGS) entry which is preliminary data.</text>
</comment>
<dbReference type="PANTHER" id="PTHR48056">
    <property type="entry name" value="LRR RECEPTOR-LIKE SERINE/THREONINE-PROTEIN KINASE-RELATED"/>
    <property type="match status" value="1"/>
</dbReference>
<sequence length="826" mass="92116">MVVASNSSSLNEEQEAFLHSGWTEGRDISKHCNWTGIVCNEAGRVTEISTGRYFVIPPSELRNFNFTAFTNLIRLELSGLGLKGIIPSEISSVTKLTYLDLSSNHLEGELPASMSNLTQLSYFNVSNNFLSGVIPSSFNHLKYLKCLSLGSNHIQGPIPIELGHLVHLEVLDLSHNKVSGVIPSGIGQLSRLSTLDISNNNLEGPIPSGILNHCRVVQLSNNSLSGFIPSQIGNLSSLDLSYNNLSGNIPEGLHSVPNLNLSYNSFVLDQSYCHFPKDSLIGNKISGPPCSSTLDDDYLPLPVIILGSIINGMLISLVFVCWGIHVFCPYEFKYEEKGKNGDIFSIWNYDGNIAFEDIIKATEDFDMRYCIGTGAYGSVYKAKLPSGKSVALKKLHRTESENPSFYKSFNNEIKVLSEIRHRNIIRLYGYCLHNECMFLIYEYMEKGSLFYNLAIDEEAKELNWTKRVNIIKGTAFALTHMHHHCTPPIVHRDVTSTNVLLSSNLEACLSDFGTAKLLSSDSSNQTLLAGTPGYVAPELAYSINITTKCDVYSFGVVSLETIMGEHPKELLSNMSKPSAPNIMLKDILDARIPLPFLRKDMRDIVLVVTLALACLHPNPKLRPSMQDIANELLFSKSPLLWHFDGISIQQLVNQEIYAVDWNHLRYPNFTDKFQLLQMKIQDPTSKKANANIIYYPLSGQCVKVNHKNELELGTCEKNHHHRWIQYNKASQIILHGTNKCLTSSGEGLPVTVSDDCKNKKNNSWRKVSLSKLHLATFDHKSGKTLCLQKDPNSSTIVTSKCTCITDDSQCLDDPQSQWFQLVPTNV</sequence>
<keyword evidence="2" id="KW-0433">Leucine-rich repeat</keyword>
<dbReference type="InterPro" id="IPR001611">
    <property type="entry name" value="Leu-rich_rpt"/>
</dbReference>
<evidence type="ECO:0000256" key="2">
    <source>
        <dbReference type="ARBA" id="ARBA00022614"/>
    </source>
</evidence>
<evidence type="ECO:0000313" key="10">
    <source>
        <dbReference type="EMBL" id="MED6186826.1"/>
    </source>
</evidence>